<comment type="caution">
    <text evidence="2">The sequence shown here is derived from an EMBL/GenBank/DDBJ whole genome shotgun (WGS) entry which is preliminary data.</text>
</comment>
<organism evidence="2 3">
    <name type="scientific">Thalassiosira oceanica</name>
    <name type="common">Marine diatom</name>
    <dbReference type="NCBI Taxonomy" id="159749"/>
    <lineage>
        <taxon>Eukaryota</taxon>
        <taxon>Sar</taxon>
        <taxon>Stramenopiles</taxon>
        <taxon>Ochrophyta</taxon>
        <taxon>Bacillariophyta</taxon>
        <taxon>Coscinodiscophyceae</taxon>
        <taxon>Thalassiosirophycidae</taxon>
        <taxon>Thalassiosirales</taxon>
        <taxon>Thalassiosiraceae</taxon>
        <taxon>Thalassiosira</taxon>
    </lineage>
</organism>
<dbReference type="AlphaFoldDB" id="K0SUF2"/>
<proteinExistence type="predicted"/>
<sequence>CRQAAAQLALRINHINVYVSNGTSRRRGGASRNGRKWSEQLGSSLAPAVRANEAEATPVRSPLDTARGSVDSTEARPTLNFAASAGHLVRNGEDNVPAATPETA</sequence>
<feature type="region of interest" description="Disordered" evidence="1">
    <location>
        <begin position="22"/>
        <end position="104"/>
    </location>
</feature>
<feature type="non-terminal residue" evidence="2">
    <location>
        <position position="1"/>
    </location>
</feature>
<gene>
    <name evidence="2" type="ORF">THAOC_14645</name>
</gene>
<accession>K0SUF2</accession>
<dbReference type="Proteomes" id="UP000266841">
    <property type="component" value="Unassembled WGS sequence"/>
</dbReference>
<feature type="compositionally biased region" description="Basic residues" evidence="1">
    <location>
        <begin position="24"/>
        <end position="35"/>
    </location>
</feature>
<evidence type="ECO:0000313" key="2">
    <source>
        <dbReference type="EMBL" id="EJK64606.1"/>
    </source>
</evidence>
<dbReference type="EMBL" id="AGNL01017077">
    <property type="protein sequence ID" value="EJK64606.1"/>
    <property type="molecule type" value="Genomic_DNA"/>
</dbReference>
<name>K0SUF2_THAOC</name>
<evidence type="ECO:0000256" key="1">
    <source>
        <dbReference type="SAM" id="MobiDB-lite"/>
    </source>
</evidence>
<keyword evidence="3" id="KW-1185">Reference proteome</keyword>
<evidence type="ECO:0000313" key="3">
    <source>
        <dbReference type="Proteomes" id="UP000266841"/>
    </source>
</evidence>
<protein>
    <submittedName>
        <fullName evidence="2">Uncharacterized protein</fullName>
    </submittedName>
</protein>
<reference evidence="2 3" key="1">
    <citation type="journal article" date="2012" name="Genome Biol.">
        <title>Genome and low-iron response of an oceanic diatom adapted to chronic iron limitation.</title>
        <authorList>
            <person name="Lommer M."/>
            <person name="Specht M."/>
            <person name="Roy A.S."/>
            <person name="Kraemer L."/>
            <person name="Andreson R."/>
            <person name="Gutowska M.A."/>
            <person name="Wolf J."/>
            <person name="Bergner S.V."/>
            <person name="Schilhabel M.B."/>
            <person name="Klostermeier U.C."/>
            <person name="Beiko R.G."/>
            <person name="Rosenstiel P."/>
            <person name="Hippler M."/>
            <person name="Laroche J."/>
        </authorList>
    </citation>
    <scope>NUCLEOTIDE SEQUENCE [LARGE SCALE GENOMIC DNA]</scope>
    <source>
        <strain evidence="2 3">CCMP1005</strain>
    </source>
</reference>